<sequence>MTDSNAADLPHLDMRAERRKIQNRVNQRTYRMRQSVQKSEPARPRRWKVIGSLSSHHPAPITGDGGAMQASSTLPPPPPPPSSSHSSDHALYQTSEFQRDAIVCRLAPPHGGERARQFELAAYRHYMQGTPQVDQLLTLVKLNVYRALAANLNALGMTDIRGWMHPDATSAFATLQPSAAAALDRALPKHLQPTAIQRAVPHHPWLDFFPHPRMRDRLIVAGDQFDDEELCVDIMGFWTAGKEDPALIVWGPPWDIANWEMSDAFVRKWGWTVKDCPDLFRATNTWRALRGDKRLCSR</sequence>
<proteinExistence type="predicted"/>
<evidence type="ECO:0000313" key="2">
    <source>
        <dbReference type="Proteomes" id="UP000249661"/>
    </source>
</evidence>
<keyword evidence="2" id="KW-1185">Reference proteome</keyword>
<dbReference type="Proteomes" id="UP000249661">
    <property type="component" value="Unassembled WGS sequence"/>
</dbReference>
<evidence type="ECO:0000313" key="1">
    <source>
        <dbReference type="EMBL" id="RAH66744.1"/>
    </source>
</evidence>
<accession>A0ACD1GZV4</accession>
<protein>
    <submittedName>
        <fullName evidence="1">Uncharacterized protein</fullName>
    </submittedName>
</protein>
<reference evidence="1" key="1">
    <citation type="submission" date="2018-02" db="EMBL/GenBank/DDBJ databases">
        <title>The genomes of Aspergillus section Nigri reveals drivers in fungal speciation.</title>
        <authorList>
            <consortium name="DOE Joint Genome Institute"/>
            <person name="Vesth T.C."/>
            <person name="Nybo J."/>
            <person name="Theobald S."/>
            <person name="Brandl J."/>
            <person name="Frisvad J.C."/>
            <person name="Nielsen K.F."/>
            <person name="Lyhne E.K."/>
            <person name="Kogle M.E."/>
            <person name="Kuo A."/>
            <person name="Riley R."/>
            <person name="Clum A."/>
            <person name="Nolan M."/>
            <person name="Lipzen A."/>
            <person name="Salamov A."/>
            <person name="Henrissat B."/>
            <person name="Wiebenga A."/>
            <person name="De vries R.P."/>
            <person name="Grigoriev I.V."/>
            <person name="Mortensen U.H."/>
            <person name="Andersen M.R."/>
            <person name="Baker S.E."/>
        </authorList>
    </citation>
    <scope>NUCLEOTIDE SEQUENCE</scope>
    <source>
        <strain evidence="1">CBS 121060</strain>
    </source>
</reference>
<dbReference type="EMBL" id="KZ824980">
    <property type="protein sequence ID" value="RAH66744.1"/>
    <property type="molecule type" value="Genomic_DNA"/>
</dbReference>
<name>A0ACD1GZV4_9EURO</name>
<organism evidence="1 2">
    <name type="scientific">Aspergillus aculeatinus CBS 121060</name>
    <dbReference type="NCBI Taxonomy" id="1448322"/>
    <lineage>
        <taxon>Eukaryota</taxon>
        <taxon>Fungi</taxon>
        <taxon>Dikarya</taxon>
        <taxon>Ascomycota</taxon>
        <taxon>Pezizomycotina</taxon>
        <taxon>Eurotiomycetes</taxon>
        <taxon>Eurotiomycetidae</taxon>
        <taxon>Eurotiales</taxon>
        <taxon>Aspergillaceae</taxon>
        <taxon>Aspergillus</taxon>
        <taxon>Aspergillus subgen. Circumdati</taxon>
    </lineage>
</organism>
<gene>
    <name evidence="1" type="ORF">BO66DRAFT_441869</name>
</gene>